<feature type="non-terminal residue" evidence="2">
    <location>
        <position position="1"/>
    </location>
</feature>
<gene>
    <name evidence="2" type="ORF">GMARGA_LOCUS21125</name>
</gene>
<dbReference type="EMBL" id="CAJVQB010019196">
    <property type="protein sequence ID" value="CAG8790296.1"/>
    <property type="molecule type" value="Genomic_DNA"/>
</dbReference>
<dbReference type="Proteomes" id="UP000789901">
    <property type="component" value="Unassembled WGS sequence"/>
</dbReference>
<accession>A0ABN7VQZ9</accession>
<dbReference type="Pfam" id="PF07534">
    <property type="entry name" value="TLD"/>
    <property type="match status" value="1"/>
</dbReference>
<evidence type="ECO:0000313" key="2">
    <source>
        <dbReference type="EMBL" id="CAG8790296.1"/>
    </source>
</evidence>
<name>A0ABN7VQZ9_GIGMA</name>
<evidence type="ECO:0000313" key="3">
    <source>
        <dbReference type="Proteomes" id="UP000789901"/>
    </source>
</evidence>
<proteinExistence type="predicted"/>
<reference evidence="2 3" key="1">
    <citation type="submission" date="2021-06" db="EMBL/GenBank/DDBJ databases">
        <authorList>
            <person name="Kallberg Y."/>
            <person name="Tangrot J."/>
            <person name="Rosling A."/>
        </authorList>
    </citation>
    <scope>NUCLEOTIDE SEQUENCE [LARGE SCALE GENOMIC DNA]</scope>
    <source>
        <strain evidence="2 3">120-4 pot B 10/14</strain>
    </source>
</reference>
<evidence type="ECO:0000259" key="1">
    <source>
        <dbReference type="Pfam" id="PF07534"/>
    </source>
</evidence>
<protein>
    <submittedName>
        <fullName evidence="2">10724_t:CDS:1</fullName>
    </submittedName>
</protein>
<keyword evidence="3" id="KW-1185">Reference proteome</keyword>
<dbReference type="InterPro" id="IPR006571">
    <property type="entry name" value="TLDc_dom"/>
</dbReference>
<feature type="domain" description="TLDc" evidence="1">
    <location>
        <begin position="22"/>
        <end position="88"/>
    </location>
</feature>
<sequence>AAWDLESLLLNINELKAKYIDKHIVLIVNWINDISNLIQSNFYTFNLLQQVSKHGSSSKKFYAQYDNKGATLLIIHIKDIGKILGKYNPID</sequence>
<organism evidence="2 3">
    <name type="scientific">Gigaspora margarita</name>
    <dbReference type="NCBI Taxonomy" id="4874"/>
    <lineage>
        <taxon>Eukaryota</taxon>
        <taxon>Fungi</taxon>
        <taxon>Fungi incertae sedis</taxon>
        <taxon>Mucoromycota</taxon>
        <taxon>Glomeromycotina</taxon>
        <taxon>Glomeromycetes</taxon>
        <taxon>Diversisporales</taxon>
        <taxon>Gigasporaceae</taxon>
        <taxon>Gigaspora</taxon>
    </lineage>
</organism>
<comment type="caution">
    <text evidence="2">The sequence shown here is derived from an EMBL/GenBank/DDBJ whole genome shotgun (WGS) entry which is preliminary data.</text>
</comment>